<organism evidence="2">
    <name type="scientific">Oryza barthii</name>
    <dbReference type="NCBI Taxonomy" id="65489"/>
    <lineage>
        <taxon>Eukaryota</taxon>
        <taxon>Viridiplantae</taxon>
        <taxon>Streptophyta</taxon>
        <taxon>Embryophyta</taxon>
        <taxon>Tracheophyta</taxon>
        <taxon>Spermatophyta</taxon>
        <taxon>Magnoliopsida</taxon>
        <taxon>Liliopsida</taxon>
        <taxon>Poales</taxon>
        <taxon>Poaceae</taxon>
        <taxon>BOP clade</taxon>
        <taxon>Oryzoideae</taxon>
        <taxon>Oryzeae</taxon>
        <taxon>Oryzinae</taxon>
        <taxon>Oryza</taxon>
    </lineage>
</organism>
<reference evidence="2" key="1">
    <citation type="journal article" date="2009" name="Rice">
        <title>De Novo Next Generation Sequencing of Plant Genomes.</title>
        <authorList>
            <person name="Rounsley S."/>
            <person name="Marri P.R."/>
            <person name="Yu Y."/>
            <person name="He R."/>
            <person name="Sisneros N."/>
            <person name="Goicoechea J.L."/>
            <person name="Lee S.J."/>
            <person name="Angelova A."/>
            <person name="Kudrna D."/>
            <person name="Luo M."/>
            <person name="Affourtit J."/>
            <person name="Desany B."/>
            <person name="Knight J."/>
            <person name="Niazi F."/>
            <person name="Egholm M."/>
            <person name="Wing R.A."/>
        </authorList>
    </citation>
    <scope>NUCLEOTIDE SEQUENCE [LARGE SCALE GENOMIC DNA]</scope>
    <source>
        <strain evidence="2">cv. IRGC 105608</strain>
    </source>
</reference>
<evidence type="ECO:0000313" key="2">
    <source>
        <dbReference type="EnsemblPlants" id="OBART03G31640.1"/>
    </source>
</evidence>
<evidence type="ECO:0000256" key="1">
    <source>
        <dbReference type="SAM" id="MobiDB-lite"/>
    </source>
</evidence>
<dbReference type="AlphaFoldDB" id="A0A0D3FN58"/>
<name>A0A0D3FN58_9ORYZ</name>
<keyword evidence="3" id="KW-1185">Reference proteome</keyword>
<evidence type="ECO:0000313" key="3">
    <source>
        <dbReference type="Proteomes" id="UP000026960"/>
    </source>
</evidence>
<proteinExistence type="predicted"/>
<feature type="region of interest" description="Disordered" evidence="1">
    <location>
        <begin position="1"/>
        <end position="21"/>
    </location>
</feature>
<dbReference type="Proteomes" id="UP000026960">
    <property type="component" value="Chromosome 3"/>
</dbReference>
<sequence>MQHGRRGGWRKGEAAAAGERGGGLVLPDLTLRHGERMAQAADRAGDQRQAVVDAALTRGWAGRAVVVGGG</sequence>
<dbReference type="HOGENOM" id="CLU_2762343_0_0_1"/>
<dbReference type="PaxDb" id="65489-OBART03G31640.1"/>
<dbReference type="EnsemblPlants" id="OBART03G31640.1">
    <property type="protein sequence ID" value="OBART03G31640.1"/>
    <property type="gene ID" value="OBART03G31640"/>
</dbReference>
<dbReference type="Gramene" id="OBART03G31640.1">
    <property type="protein sequence ID" value="OBART03G31640.1"/>
    <property type="gene ID" value="OBART03G31640"/>
</dbReference>
<protein>
    <submittedName>
        <fullName evidence="2">Uncharacterized protein</fullName>
    </submittedName>
</protein>
<reference evidence="2" key="2">
    <citation type="submission" date="2015-03" db="UniProtKB">
        <authorList>
            <consortium name="EnsemblPlants"/>
        </authorList>
    </citation>
    <scope>IDENTIFICATION</scope>
</reference>
<accession>A0A0D3FN58</accession>